<feature type="compositionally biased region" description="Gly residues" evidence="1">
    <location>
        <begin position="185"/>
        <end position="202"/>
    </location>
</feature>
<feature type="region of interest" description="Disordered" evidence="1">
    <location>
        <begin position="417"/>
        <end position="457"/>
    </location>
</feature>
<keyword evidence="3" id="KW-0969">Cilium</keyword>
<dbReference type="EMBL" id="CP073910">
    <property type="protein sequence ID" value="QUT05821.1"/>
    <property type="molecule type" value="Genomic_DNA"/>
</dbReference>
<evidence type="ECO:0000256" key="1">
    <source>
        <dbReference type="SAM" id="MobiDB-lite"/>
    </source>
</evidence>
<evidence type="ECO:0000259" key="2">
    <source>
        <dbReference type="Pfam" id="PF02120"/>
    </source>
</evidence>
<feature type="compositionally biased region" description="Low complexity" evidence="1">
    <location>
        <begin position="130"/>
        <end position="140"/>
    </location>
</feature>
<dbReference type="Gene3D" id="3.30.750.140">
    <property type="match status" value="1"/>
</dbReference>
<dbReference type="AlphaFoldDB" id="A0A975K6Q7"/>
<protein>
    <submittedName>
        <fullName evidence="3">Flagellar hook-length control protein FliK</fullName>
    </submittedName>
</protein>
<feature type="region of interest" description="Disordered" evidence="1">
    <location>
        <begin position="589"/>
        <end position="680"/>
    </location>
</feature>
<feature type="compositionally biased region" description="Low complexity" evidence="1">
    <location>
        <begin position="270"/>
        <end position="282"/>
    </location>
</feature>
<dbReference type="CDD" id="cd17470">
    <property type="entry name" value="T3SS_Flik_C"/>
    <property type="match status" value="1"/>
</dbReference>
<name>A0A975K6Q7_9SPHN</name>
<dbReference type="Pfam" id="PF02120">
    <property type="entry name" value="Flg_hook"/>
    <property type="match status" value="1"/>
</dbReference>
<feature type="domain" description="Flagellar hook-length control protein-like C-terminal" evidence="2">
    <location>
        <begin position="514"/>
        <end position="583"/>
    </location>
</feature>
<feature type="region of interest" description="Disordered" evidence="1">
    <location>
        <begin position="172"/>
        <end position="211"/>
    </location>
</feature>
<sequence length="680" mass="65396">MSMNVLTNLMALLTPKTAKDAAQTQAASQAAGAADFAALMETPAPGAAGAAMPGAPVALPVVGDGAADPAQDAAAAGALPLPHQTAAALAQQIALPVAGAKAIRNATVSAGAEPAGGKALPVVDHDPAEGGESQSESMGESDAERDGVSAIALAIPAADGQAAVAMSGAAAPVASPTPAPLPKQGQGGASVDGVATVGGGRNGAKNGSVNIADIKSDSGTTADNRAAAGVSGAFDQFGAQSGVQPGAPLSGALSGVPSGAAALAAAGAGAAGQSAGPKGAPSGRDRVATDASGAAATASPLPSPAAQSAAAQMSTVAGTTPPAAMPLRLAGRASVTAARAEAPDMPVATPAASAQPGDAAAAIPQAIVQAAGGHPATVVAQAAAKDAPAAALPAMETDAPAIGEATALLRMAAAAPAEKRGATPGVPAYDAPKGSAKAEAAPHAAEVRPAEQAASADRPVPTVHAMQASLASAFPTVTAGTQPVTDLSATLGQQVIDMSSGGQWIDGLAKEIATLASGTGQGSFRLSPEHLGPMRVDIRHGDLGAEISLTVQTAAAESALRQDSDRLKADAQLSAVRVHEVRVERVHNVAETARSDGAGNQNGGNNNGGASSWNQGGTQAAFSQSQGQSNGSSQANAQGQGNGQQGGRKVSGGDAVLNHAGPSDQRGDDAQDGVRRARYA</sequence>
<dbReference type="InterPro" id="IPR021136">
    <property type="entry name" value="Flagellar_hook_control-like_C"/>
</dbReference>
<evidence type="ECO:0000313" key="4">
    <source>
        <dbReference type="Proteomes" id="UP000681425"/>
    </source>
</evidence>
<feature type="compositionally biased region" description="Low complexity" evidence="1">
    <location>
        <begin position="608"/>
        <end position="639"/>
    </location>
</feature>
<feature type="region of interest" description="Disordered" evidence="1">
    <location>
        <begin position="112"/>
        <end position="146"/>
    </location>
</feature>
<organism evidence="3 4">
    <name type="scientific">Sphingobium phenoxybenzoativorans</name>
    <dbReference type="NCBI Taxonomy" id="1592790"/>
    <lineage>
        <taxon>Bacteria</taxon>
        <taxon>Pseudomonadati</taxon>
        <taxon>Pseudomonadota</taxon>
        <taxon>Alphaproteobacteria</taxon>
        <taxon>Sphingomonadales</taxon>
        <taxon>Sphingomonadaceae</taxon>
        <taxon>Sphingobium</taxon>
    </lineage>
</organism>
<feature type="compositionally biased region" description="Gly residues" evidence="1">
    <location>
        <begin position="640"/>
        <end position="650"/>
    </location>
</feature>
<feature type="region of interest" description="Disordered" evidence="1">
    <location>
        <begin position="270"/>
        <end position="314"/>
    </location>
</feature>
<feature type="compositionally biased region" description="Basic and acidic residues" evidence="1">
    <location>
        <begin position="665"/>
        <end position="680"/>
    </location>
</feature>
<keyword evidence="3" id="KW-0282">Flagellum</keyword>
<keyword evidence="3" id="KW-0966">Cell projection</keyword>
<feature type="compositionally biased region" description="Low complexity" evidence="1">
    <location>
        <begin position="289"/>
        <end position="314"/>
    </location>
</feature>
<dbReference type="Proteomes" id="UP000681425">
    <property type="component" value="Chromosome"/>
</dbReference>
<evidence type="ECO:0000313" key="3">
    <source>
        <dbReference type="EMBL" id="QUT05821.1"/>
    </source>
</evidence>
<dbReference type="KEGG" id="spph:KFK14_23280"/>
<keyword evidence="4" id="KW-1185">Reference proteome</keyword>
<dbReference type="RefSeq" id="WP_212609327.1">
    <property type="nucleotide sequence ID" value="NZ_CP073910.1"/>
</dbReference>
<accession>A0A975K6Q7</accession>
<proteinExistence type="predicted"/>
<reference evidence="3" key="1">
    <citation type="submission" date="2021-04" db="EMBL/GenBank/DDBJ databases">
        <title>Isolation of p-tert-butylphenol degrading bacteria Sphingobium phenoxybenzoativorans Tas13 from active sludge.</title>
        <authorList>
            <person name="Li Y."/>
        </authorList>
    </citation>
    <scope>NUCLEOTIDE SEQUENCE</scope>
    <source>
        <strain evidence="3">Tas13</strain>
    </source>
</reference>
<gene>
    <name evidence="3" type="ORF">KFK14_23280</name>
</gene>
<dbReference type="InterPro" id="IPR038610">
    <property type="entry name" value="FliK-like_C_sf"/>
</dbReference>